<keyword evidence="12" id="KW-1185">Reference proteome</keyword>
<keyword evidence="8 9" id="KW-0472">Membrane</keyword>
<feature type="transmembrane region" description="Helical" evidence="9">
    <location>
        <begin position="702"/>
        <end position="725"/>
    </location>
</feature>
<dbReference type="InterPro" id="IPR000709">
    <property type="entry name" value="Leu_Ile_Val-bd"/>
</dbReference>
<dbReference type="PANTHER" id="PTHR47151:SF2">
    <property type="entry name" value="AMINO ACID BINDING PROTEIN"/>
    <property type="match status" value="1"/>
</dbReference>
<evidence type="ECO:0000313" key="11">
    <source>
        <dbReference type="EMBL" id="QTA85595.1"/>
    </source>
</evidence>
<dbReference type="PROSITE" id="PS00888">
    <property type="entry name" value="CNMP_BINDING_1"/>
    <property type="match status" value="1"/>
</dbReference>
<proteinExistence type="inferred from homology"/>
<dbReference type="GO" id="GO:0006865">
    <property type="term" value="P:amino acid transport"/>
    <property type="evidence" value="ECO:0007669"/>
    <property type="project" value="UniProtKB-KW"/>
</dbReference>
<feature type="domain" description="Cyclic nucleotide-binding" evidence="10">
    <location>
        <begin position="992"/>
        <end position="1113"/>
    </location>
</feature>
<dbReference type="Gene3D" id="3.40.50.2300">
    <property type="match status" value="2"/>
</dbReference>
<dbReference type="Pfam" id="PF00027">
    <property type="entry name" value="cNMP_binding"/>
    <property type="match status" value="1"/>
</dbReference>
<evidence type="ECO:0000256" key="5">
    <source>
        <dbReference type="ARBA" id="ARBA00022729"/>
    </source>
</evidence>
<dbReference type="InterPro" id="IPR000595">
    <property type="entry name" value="cNMP-bd_dom"/>
</dbReference>
<dbReference type="InterPro" id="IPR028081">
    <property type="entry name" value="Leu-bd"/>
</dbReference>
<dbReference type="PRINTS" id="PR00337">
    <property type="entry name" value="LEUILEVALBP"/>
</dbReference>
<evidence type="ECO:0000313" key="12">
    <source>
        <dbReference type="Proteomes" id="UP000663722"/>
    </source>
</evidence>
<evidence type="ECO:0000256" key="7">
    <source>
        <dbReference type="ARBA" id="ARBA00022989"/>
    </source>
</evidence>
<dbReference type="Pfam" id="PF13458">
    <property type="entry name" value="Peripla_BP_6"/>
    <property type="match status" value="1"/>
</dbReference>
<keyword evidence="6" id="KW-0029">Amino-acid transport</keyword>
<evidence type="ECO:0000256" key="4">
    <source>
        <dbReference type="ARBA" id="ARBA00022692"/>
    </source>
</evidence>
<gene>
    <name evidence="11" type="ORF">dnm_016060</name>
</gene>
<dbReference type="InterPro" id="IPR028082">
    <property type="entry name" value="Peripla_BP_I"/>
</dbReference>
<feature type="transmembrane region" description="Helical" evidence="9">
    <location>
        <begin position="745"/>
        <end position="767"/>
    </location>
</feature>
<dbReference type="GO" id="GO:0008381">
    <property type="term" value="F:mechanosensitive monoatomic ion channel activity"/>
    <property type="evidence" value="ECO:0007669"/>
    <property type="project" value="UniProtKB-ARBA"/>
</dbReference>
<dbReference type="Gene3D" id="1.10.287.1260">
    <property type="match status" value="1"/>
</dbReference>
<dbReference type="PROSITE" id="PS50042">
    <property type="entry name" value="CNMP_BINDING_3"/>
    <property type="match status" value="1"/>
</dbReference>
<keyword evidence="5" id="KW-0732">Signal</keyword>
<accession>A0A975BHX5</accession>
<dbReference type="Gene3D" id="2.60.120.10">
    <property type="entry name" value="Jelly Rolls"/>
    <property type="match status" value="1"/>
</dbReference>
<dbReference type="EMBL" id="CP061800">
    <property type="protein sequence ID" value="QTA85595.1"/>
    <property type="molecule type" value="Genomic_DNA"/>
</dbReference>
<comment type="similarity">
    <text evidence="2">Belongs to the leucine-binding protein family.</text>
</comment>
<evidence type="ECO:0000256" key="8">
    <source>
        <dbReference type="ARBA" id="ARBA00023136"/>
    </source>
</evidence>
<dbReference type="PANTHER" id="PTHR47151">
    <property type="entry name" value="LEU/ILE/VAL-BINDING ABC TRANSPORTER SUBUNIT"/>
    <property type="match status" value="1"/>
</dbReference>
<feature type="transmembrane region" description="Helical" evidence="9">
    <location>
        <begin position="634"/>
        <end position="652"/>
    </location>
</feature>
<dbReference type="AlphaFoldDB" id="A0A975BHX5"/>
<dbReference type="RefSeq" id="WP_207681587.1">
    <property type="nucleotide sequence ID" value="NZ_CP061800.1"/>
</dbReference>
<evidence type="ECO:0000256" key="2">
    <source>
        <dbReference type="ARBA" id="ARBA00010062"/>
    </source>
</evidence>
<dbReference type="CDD" id="cd00038">
    <property type="entry name" value="CAP_ED"/>
    <property type="match status" value="1"/>
</dbReference>
<sequence>MQKKITKIFLILLILAVLFGLIWGIYKKFFKEDTIHIAMVGPMSGDQSSVGKFFLRGIRQYLNEINQKGGVNGKKIILDVFDDQNNPREAKKKALEIVNQNRAVAVIGHHYSSCSINAGGLYKKYGIPAISPASTNVRVTEDNEWYFRSSFNDNIQGRFLASYAKKVLGKNTVSIIHEDDPYGAYLASVFEDTAKAINVDIKYKWEFEVNSEFLEQDLEQIINELRYKEDAGAIFISTHAGEGVRLIKKMKDALIKNPILAPDAFASEAFQQAFINFPKERSNPGFYTDGIYVTTPLIFDTTNEKGLKFKQAYVAKYKEDPGWHAAFAYDTVMVIVEAIKNTKIQGKPANIEDDREKIKDWIKNLNNIYDAIEGVTGYNYFDETGDSQKAIFMGTYKNQRLISSLTQFRVIPNIHQVPDFEKKVEEAQILMFNGRYSYKTNVVYTGIKINEISDINPKDFTYQLDFYLWFRYQGDINVQDIEFLNAAEPILLETPAHKKTINQLNYRLYHVKGKFRADFLPNLHIFGQHILGISFRPRAMDRNNLILVKDVLGMRLKNDTDLLEKMKRDDVLSPTYGWKMNKVWFFQDIAEKDLLGNPQHFNVRGGTLEYSRFNFGIRIAEDVITVRRIMPNKFAGYVMVVSFMMTLALAYFVSGGAPPPLPNFKEYSQLVWFFQVFFMYLLLLSLEVFLLDHLAEQLTTAYFKIIVVTFDVFWWLISAFFLTVAMERFIWQPAENRTGQPIPNIIRRLMSLIFYILAVMAIIAFVFDQKLTSLLATGGVLAMIIGLALQVNISNIFSGIAMNIERPFKIDDWIKVGNFTEGKVVDINWRTTRLQTRDDTILCIPNKDASESPIENFSYPDNGYWKYFTIHVDPSHPPERVKKVLLDAALSTQGISKRIPPATRFLGLTAGMTGQSESWAANYLMSIYVEDYGKKFAHNEMIWLNVWTHLKQAGIRHIMERHEVQMSLIKPREDRKEDKDGGRLAILKRISIFKPFSNEDKAYISKRMKSHYFRPEQEVVRQGDDGDSLFIIAEGALSIRVLSRSGDKDIEVARLGTGNFVGEMALLTGEPRTATIVAISDTHLFEITKEHIYPLIKRQPEISRRLSEVLTKRKIDMEEKKDENEAKKIDKETLAKQFLNKITEFFRS</sequence>
<reference evidence="11" key="1">
    <citation type="journal article" date="2021" name="Microb. Physiol.">
        <title>Proteogenomic Insights into the Physiology of Marine, Sulfate-Reducing, Filamentous Desulfonema limicola and Desulfonema magnum.</title>
        <authorList>
            <person name="Schnaars V."/>
            <person name="Wohlbrand L."/>
            <person name="Scheve S."/>
            <person name="Hinrichs C."/>
            <person name="Reinhardt R."/>
            <person name="Rabus R."/>
        </authorList>
    </citation>
    <scope>NUCLEOTIDE SEQUENCE</scope>
    <source>
        <strain evidence="11">4be13</strain>
    </source>
</reference>
<organism evidence="11 12">
    <name type="scientific">Desulfonema magnum</name>
    <dbReference type="NCBI Taxonomy" id="45655"/>
    <lineage>
        <taxon>Bacteria</taxon>
        <taxon>Pseudomonadati</taxon>
        <taxon>Thermodesulfobacteriota</taxon>
        <taxon>Desulfobacteria</taxon>
        <taxon>Desulfobacterales</taxon>
        <taxon>Desulfococcaceae</taxon>
        <taxon>Desulfonema</taxon>
    </lineage>
</organism>
<feature type="transmembrane region" description="Helical" evidence="9">
    <location>
        <begin position="774"/>
        <end position="793"/>
    </location>
</feature>
<dbReference type="CDD" id="cd19985">
    <property type="entry name" value="PBP1_ABC_HAAT-like"/>
    <property type="match status" value="1"/>
</dbReference>
<evidence type="ECO:0000256" key="9">
    <source>
        <dbReference type="SAM" id="Phobius"/>
    </source>
</evidence>
<evidence type="ECO:0000256" key="6">
    <source>
        <dbReference type="ARBA" id="ARBA00022970"/>
    </source>
</evidence>
<evidence type="ECO:0000256" key="1">
    <source>
        <dbReference type="ARBA" id="ARBA00004370"/>
    </source>
</evidence>
<keyword evidence="3" id="KW-0813">Transport</keyword>
<keyword evidence="7 9" id="KW-1133">Transmembrane helix</keyword>
<dbReference type="InterPro" id="IPR014710">
    <property type="entry name" value="RmlC-like_jellyroll"/>
</dbReference>
<dbReference type="InterPro" id="IPR018490">
    <property type="entry name" value="cNMP-bd_dom_sf"/>
</dbReference>
<keyword evidence="4 9" id="KW-0812">Transmembrane</keyword>
<dbReference type="SMART" id="SM00100">
    <property type="entry name" value="cNMP"/>
    <property type="match status" value="1"/>
</dbReference>
<dbReference type="SUPFAM" id="SSF53822">
    <property type="entry name" value="Periplasmic binding protein-like I"/>
    <property type="match status" value="1"/>
</dbReference>
<dbReference type="InterPro" id="IPR010920">
    <property type="entry name" value="LSM_dom_sf"/>
</dbReference>
<name>A0A975BHX5_9BACT</name>
<dbReference type="InterPro" id="IPR006685">
    <property type="entry name" value="MscS_channel_2nd"/>
</dbReference>
<dbReference type="Gene3D" id="2.30.30.60">
    <property type="match status" value="1"/>
</dbReference>
<evidence type="ECO:0000259" key="10">
    <source>
        <dbReference type="PROSITE" id="PS50042"/>
    </source>
</evidence>
<dbReference type="GO" id="GO:0016020">
    <property type="term" value="C:membrane"/>
    <property type="evidence" value="ECO:0007669"/>
    <property type="project" value="UniProtKB-SubCell"/>
</dbReference>
<comment type="subcellular location">
    <subcellularLocation>
        <location evidence="1">Membrane</location>
    </subcellularLocation>
</comment>
<dbReference type="SUPFAM" id="SSF51206">
    <property type="entry name" value="cAMP-binding domain-like"/>
    <property type="match status" value="1"/>
</dbReference>
<feature type="transmembrane region" description="Helical" evidence="9">
    <location>
        <begin position="6"/>
        <end position="26"/>
    </location>
</feature>
<dbReference type="PROSITE" id="PS00889">
    <property type="entry name" value="CNMP_BINDING_2"/>
    <property type="match status" value="1"/>
</dbReference>
<protein>
    <submittedName>
        <fullName evidence="11">Leucine and cyclic nucleotide binding domains-containing protein</fullName>
    </submittedName>
</protein>
<dbReference type="InterPro" id="IPR023408">
    <property type="entry name" value="MscS_beta-dom_sf"/>
</dbReference>
<dbReference type="SUPFAM" id="SSF50182">
    <property type="entry name" value="Sm-like ribonucleoproteins"/>
    <property type="match status" value="1"/>
</dbReference>
<dbReference type="Pfam" id="PF00924">
    <property type="entry name" value="MS_channel_2nd"/>
    <property type="match status" value="1"/>
</dbReference>
<feature type="transmembrane region" description="Helical" evidence="9">
    <location>
        <begin position="672"/>
        <end position="690"/>
    </location>
</feature>
<dbReference type="InterPro" id="IPR018488">
    <property type="entry name" value="cNMP-bd_CS"/>
</dbReference>
<dbReference type="KEGG" id="dmm:dnm_016060"/>
<dbReference type="Proteomes" id="UP000663722">
    <property type="component" value="Chromosome"/>
</dbReference>
<evidence type="ECO:0000256" key="3">
    <source>
        <dbReference type="ARBA" id="ARBA00022448"/>
    </source>
</evidence>